<dbReference type="PANTHER" id="PTHR46401:SF2">
    <property type="entry name" value="GLYCOSYLTRANSFERASE WBBK-RELATED"/>
    <property type="match status" value="1"/>
</dbReference>
<dbReference type="GO" id="GO:0009103">
    <property type="term" value="P:lipopolysaccharide biosynthetic process"/>
    <property type="evidence" value="ECO:0007669"/>
    <property type="project" value="TreeGrafter"/>
</dbReference>
<dbReference type="GO" id="GO:0016757">
    <property type="term" value="F:glycosyltransferase activity"/>
    <property type="evidence" value="ECO:0007669"/>
    <property type="project" value="InterPro"/>
</dbReference>
<dbReference type="AlphaFoldDB" id="A0A1I1JVZ7"/>
<dbReference type="RefSeq" id="WP_167365364.1">
    <property type="nucleotide sequence ID" value="NZ_FOMH01000001.1"/>
</dbReference>
<evidence type="ECO:0000256" key="1">
    <source>
        <dbReference type="ARBA" id="ARBA00022679"/>
    </source>
</evidence>
<dbReference type="Gene3D" id="3.40.50.2000">
    <property type="entry name" value="Glycogen Phosphorylase B"/>
    <property type="match status" value="2"/>
</dbReference>
<evidence type="ECO:0000259" key="2">
    <source>
        <dbReference type="Pfam" id="PF00534"/>
    </source>
</evidence>
<dbReference type="Proteomes" id="UP000199672">
    <property type="component" value="Unassembled WGS sequence"/>
</dbReference>
<sequence length="359" mass="41517">MKKTSKVYLVFLNGKSNAGGAERMVHYLDEYLKSREISTEIIDEDFLKNTFAGKIYWKLFNRRHFEKRRAKYIARFITVFLWLTYRLNKIVISNGEPTAYYPTDYVISHGCYHKMELDYGRKDSRLSRVAKLQMKACKNAKKIVAVESNVKKDLIHYYGISPDKISIVPNCIDQNNFYPIPKQPSNFKTITYIGRLEHGKGITELQELAKLVELQTDWKLLIASNNSSNAELFKHLQNTELLVGLTIGNINKLAYSCADIVFYPSYSESFGMVTIEALACGKPITGNAVGVLPKLVEEKHPGCYLLPKKIDETIFNFFQDCIEDSKQYKPEEIHEKTMKKFGIESYFEQLDQQFFHQNT</sequence>
<organism evidence="4 5">
    <name type="scientific">Flavobacterium phragmitis</name>
    <dbReference type="NCBI Taxonomy" id="739143"/>
    <lineage>
        <taxon>Bacteria</taxon>
        <taxon>Pseudomonadati</taxon>
        <taxon>Bacteroidota</taxon>
        <taxon>Flavobacteriia</taxon>
        <taxon>Flavobacteriales</taxon>
        <taxon>Flavobacteriaceae</taxon>
        <taxon>Flavobacterium</taxon>
    </lineage>
</organism>
<evidence type="ECO:0000313" key="4">
    <source>
        <dbReference type="EMBL" id="SFC52152.1"/>
    </source>
</evidence>
<dbReference type="STRING" id="739143.SAMN05216297_101114"/>
<feature type="domain" description="Glycosyl transferase family 1" evidence="2">
    <location>
        <begin position="181"/>
        <end position="311"/>
    </location>
</feature>
<keyword evidence="5" id="KW-1185">Reference proteome</keyword>
<protein>
    <submittedName>
        <fullName evidence="4">Glycosyltransferase involved in cell wall bisynthesis</fullName>
    </submittedName>
</protein>
<keyword evidence="1 4" id="KW-0808">Transferase</keyword>
<name>A0A1I1JVZ7_9FLAO</name>
<dbReference type="SUPFAM" id="SSF53756">
    <property type="entry name" value="UDP-Glycosyltransferase/glycogen phosphorylase"/>
    <property type="match status" value="1"/>
</dbReference>
<feature type="domain" description="Glycosyltransferase subfamily 4-like N-terminal" evidence="3">
    <location>
        <begin position="19"/>
        <end position="173"/>
    </location>
</feature>
<dbReference type="Pfam" id="PF00534">
    <property type="entry name" value="Glycos_transf_1"/>
    <property type="match status" value="1"/>
</dbReference>
<dbReference type="CDD" id="cd03801">
    <property type="entry name" value="GT4_PimA-like"/>
    <property type="match status" value="1"/>
</dbReference>
<dbReference type="EMBL" id="FOMH01000001">
    <property type="protein sequence ID" value="SFC52152.1"/>
    <property type="molecule type" value="Genomic_DNA"/>
</dbReference>
<dbReference type="PANTHER" id="PTHR46401">
    <property type="entry name" value="GLYCOSYLTRANSFERASE WBBK-RELATED"/>
    <property type="match status" value="1"/>
</dbReference>
<evidence type="ECO:0000259" key="3">
    <source>
        <dbReference type="Pfam" id="PF13439"/>
    </source>
</evidence>
<accession>A0A1I1JVZ7</accession>
<dbReference type="InterPro" id="IPR001296">
    <property type="entry name" value="Glyco_trans_1"/>
</dbReference>
<dbReference type="Pfam" id="PF13439">
    <property type="entry name" value="Glyco_transf_4"/>
    <property type="match status" value="1"/>
</dbReference>
<reference evidence="5" key="1">
    <citation type="submission" date="2016-10" db="EMBL/GenBank/DDBJ databases">
        <authorList>
            <person name="Varghese N."/>
            <person name="Submissions S."/>
        </authorList>
    </citation>
    <scope>NUCLEOTIDE SEQUENCE [LARGE SCALE GENOMIC DNA]</scope>
    <source>
        <strain evidence="5">CGMCC 1.10370</strain>
    </source>
</reference>
<dbReference type="InterPro" id="IPR028098">
    <property type="entry name" value="Glyco_trans_4-like_N"/>
</dbReference>
<proteinExistence type="predicted"/>
<evidence type="ECO:0000313" key="5">
    <source>
        <dbReference type="Proteomes" id="UP000199672"/>
    </source>
</evidence>
<gene>
    <name evidence="4" type="ORF">SAMN05216297_101114</name>
</gene>